<accession>M2S8L5</accession>
<sequence length="137" mass="15539">MAFDFTALTQTTPVRGLPNWQIRLITAFRVGTMASRVRRDASERLSILLGGDERLRPFRIFVEELGKAWPDPFTVNPPCCAQLSFDEALMLETASLALSGKQDAFHAKLTDMLPLSVRRNLWHISRRLLTDFLKAAH</sequence>
<dbReference type="OrthoDB" id="7410293at2"/>
<evidence type="ECO:0000313" key="1">
    <source>
        <dbReference type="EMBL" id="EMD81720.1"/>
    </source>
</evidence>
<gene>
    <name evidence="1" type="ORF">C725_2923</name>
</gene>
<evidence type="ECO:0000313" key="2">
    <source>
        <dbReference type="Proteomes" id="UP000011717"/>
    </source>
</evidence>
<dbReference type="Proteomes" id="UP000011717">
    <property type="component" value="Unassembled WGS sequence"/>
</dbReference>
<name>M2S8L5_9SPHN</name>
<comment type="caution">
    <text evidence="1">The sequence shown here is derived from an EMBL/GenBank/DDBJ whole genome shotgun (WGS) entry which is preliminary data.</text>
</comment>
<dbReference type="AlphaFoldDB" id="M2S8L5"/>
<keyword evidence="2" id="KW-1185">Reference proteome</keyword>
<dbReference type="EMBL" id="AMRV01000018">
    <property type="protein sequence ID" value="EMD81720.1"/>
    <property type="molecule type" value="Genomic_DNA"/>
</dbReference>
<reference evidence="1 2" key="1">
    <citation type="journal article" date="2013" name="Genome Announc.">
        <title>Draft Genome Sequence of Strain JLT2015T, Belonging to the Family Sphingomonadaceae of the Alphaproteobacteria.</title>
        <authorList>
            <person name="Tang K."/>
            <person name="Liu K."/>
            <person name="Li S."/>
            <person name="Jiao N."/>
        </authorList>
    </citation>
    <scope>NUCLEOTIDE SEQUENCE [LARGE SCALE GENOMIC DNA]</scope>
    <source>
        <strain evidence="1 2">JLT2015</strain>
    </source>
</reference>
<proteinExistence type="predicted"/>
<protein>
    <submittedName>
        <fullName evidence="1">Uncharacterized protein</fullName>
    </submittedName>
</protein>
<dbReference type="RefSeq" id="WP_008603887.1">
    <property type="nucleotide sequence ID" value="NZ_AMRV01000018.1"/>
</dbReference>
<organism evidence="1 2">
    <name type="scientific">Pacificimonas flava</name>
    <dbReference type="NCBI Taxonomy" id="1234595"/>
    <lineage>
        <taxon>Bacteria</taxon>
        <taxon>Pseudomonadati</taxon>
        <taxon>Pseudomonadota</taxon>
        <taxon>Alphaproteobacteria</taxon>
        <taxon>Sphingomonadales</taxon>
        <taxon>Sphingosinicellaceae</taxon>
        <taxon>Pacificimonas</taxon>
    </lineage>
</organism>